<sequence length="1598" mass="180711">MIAELIFLGVISSVYSQSLHHMMTPEELDSIFSVKSHSEVPEYDVVPVSVVQSRKRRDNGLYISTERFGKHIKAWLNPMDGILAGEKTPVHFLGENSQNRYYPNVRTVRDLMEDIKSDLYENHLHATTLAVNRHSNGKRSVRGFIGDTHIQPVPSHLMDHAKRHRRSVKGSLDEESDHENYHIVRKIPKLEGIHYSPPIEAFSNLNRTRRSSENNQVKIYPEIIYPEILVIVDYPLLTQFKGQWIELLVYVLTFWNGVDMRYRDIVHPRVRFNIHSIAICINPNLLPYIQAYGKFGEYAVDLDESLVEKAKWLKGEVLSRHIGYYDADDTYDVAVTMTTYDLCSADSNGCNILGVASLNGSCTYHNVALVKDTGGFGGIMTTAHELGHAFGMNHDNRTSRHCDEEAGNVMAPAKTISRKSYDWSDCSLTDFHNFLNKQGKCLTNKPTMRYSLPKIIPGMMMNAHKQCEMVGGVQASAIDDSICTQLKCTVIPESGLPEAADGTFCGRGKVCLHESCIFVNTINKLLVLKNHPNQGRKIPRYLPGKRMDANQQCKQLVNGVATYIGDSICIQLKCSIQYNFALPEAAEGTVCGYRKLCLHGKCIPEHRVLHHLMSPEDLNKVFSVKNAAEVPAYDVLPISITRPRDRSMVNTYLVEIPFGKNIKMWLNPMDGILASENLTVSSATYNPHSYDKLNLQNRPSIKPYLYAIYENTRYATTVAVNNPPRGSPSMTGYVGQKYIQPVPPHLVEHAKRHRRSLNQSLDHESDNYMYHIAYDIPQPINNMNFLPIQAPYTTNSTRSKKEVVPEVIYPEILVIVENSLMRLMGETLDQQLLYVLAFWNGVDMRYRTLANPRVRLNIAHIIFAKDNDVLTYLNPRNSRYFVLNNDNAITNQGRWLYQVQRKVPLASYDLAITMLPHLMCANSPNSCNILGFAAISGACSTDYQHGITYKVGYILDRGGYDGIQTAAHELGHLLGIQHDGEKNGCHDQHGYIMTTFDKFTPQAFDWSPCSLQYMDQYLKSGKGRCLYNHPFYDKPFQRYLPGKLMDANRQCRILRKGYATVIDDSICTQLKCNGIHTDVRLPEAAEGTPCGQGRLCLHGRCDFESLIHDMMTPEEVNKIFPVKNSTEIPTYDIVPVLITKPENKSINSYLFQTPFGKHKHMWLNPLDGILASENITISSLKYNSSTDGLNITDWPNLVESIIPNIYENTLHATTVAVNSDANGLLSMTGYIGNKFIHPVPPRLIRHARRRRSINFKTDSDDQVDHIIYTIPDQLNKHLPPIEAFTLKRYRSKRSIPEIIYPEILVIVDHGLNERIGGSIRDKLLYLLAFWNGVDMRYRSLENPRIRLNIARILLAEDRLPYVTVNLKSNYFLMNHVTSLRAQGNWLFKMNETIPLDSYDLAVTMIPNLFCEDKIGPNCTIVGQAFLHGACKTLFLNKTTNKASFIRDVGGFDGIQTAAHELGHLFGMFHDGLYGCNDSHGYIMAPSDKFTPQSFDWSNCSLNQMDKYLKDGLGSCLFNPPLYQSKPFLRYLPGKLMNATQQCSMFVNGSATVEDDTICTQLKCSKKGKIRLPEAAEGTPCGIGKLCLHGLCTEESSIV</sequence>
<reference evidence="11 12" key="1">
    <citation type="journal article" date="2021" name="J. Hered.">
        <title>A chromosome-level genome assembly of the parasitoid wasp, Cotesia glomerata (Hymenoptera: Braconidae).</title>
        <authorList>
            <person name="Pinto B.J."/>
            <person name="Weis J.J."/>
            <person name="Gamble T."/>
            <person name="Ode P.J."/>
            <person name="Paul R."/>
            <person name="Zaspel J.M."/>
        </authorList>
    </citation>
    <scope>NUCLEOTIDE SEQUENCE [LARGE SCALE GENOMIC DNA]</scope>
    <source>
        <strain evidence="11">CgM1</strain>
    </source>
</reference>
<organism evidence="11 12">
    <name type="scientific">Cotesia glomerata</name>
    <name type="common">Lepidopteran parasitic wasp</name>
    <name type="synonym">Apanteles glomeratus</name>
    <dbReference type="NCBI Taxonomy" id="32391"/>
    <lineage>
        <taxon>Eukaryota</taxon>
        <taxon>Metazoa</taxon>
        <taxon>Ecdysozoa</taxon>
        <taxon>Arthropoda</taxon>
        <taxon>Hexapoda</taxon>
        <taxon>Insecta</taxon>
        <taxon>Pterygota</taxon>
        <taxon>Neoptera</taxon>
        <taxon>Endopterygota</taxon>
        <taxon>Hymenoptera</taxon>
        <taxon>Apocrita</taxon>
        <taxon>Ichneumonoidea</taxon>
        <taxon>Braconidae</taxon>
        <taxon>Microgastrinae</taxon>
        <taxon>Cotesia</taxon>
    </lineage>
</organism>
<evidence type="ECO:0000256" key="2">
    <source>
        <dbReference type="ARBA" id="ARBA00022723"/>
    </source>
</evidence>
<feature type="binding site" evidence="8">
    <location>
        <position position="394"/>
    </location>
    <ligand>
        <name>Zn(2+)</name>
        <dbReference type="ChEBI" id="CHEBI:29105"/>
        <note>catalytic</note>
    </ligand>
</feature>
<evidence type="ECO:0000256" key="5">
    <source>
        <dbReference type="ARBA" id="ARBA00023049"/>
    </source>
</evidence>
<comment type="caution">
    <text evidence="8">Lacks conserved residue(s) required for the propagation of feature annotation.</text>
</comment>
<proteinExistence type="predicted"/>
<feature type="domain" description="Peptidase M12B" evidence="10">
    <location>
        <begin position="808"/>
        <end position="1030"/>
    </location>
</feature>
<keyword evidence="6 8" id="KW-1015">Disulfide bond</keyword>
<dbReference type="PANTHER" id="PTHR11905:SF249">
    <property type="entry name" value="SOL NARAE, ISOFORM C"/>
    <property type="match status" value="1"/>
</dbReference>
<feature type="binding site" evidence="8">
    <location>
        <position position="388"/>
    </location>
    <ligand>
        <name>Zn(2+)</name>
        <dbReference type="ChEBI" id="CHEBI:29105"/>
        <note>catalytic</note>
    </ligand>
</feature>
<evidence type="ECO:0000313" key="12">
    <source>
        <dbReference type="Proteomes" id="UP000826195"/>
    </source>
</evidence>
<dbReference type="InterPro" id="IPR024079">
    <property type="entry name" value="MetalloPept_cat_dom_sf"/>
</dbReference>
<feature type="binding site" evidence="8">
    <location>
        <position position="1459"/>
    </location>
    <ligand>
        <name>Zn(2+)</name>
        <dbReference type="ChEBI" id="CHEBI:29105"/>
        <note>catalytic</note>
    </ligand>
</feature>
<feature type="binding site" evidence="8">
    <location>
        <position position="384"/>
    </location>
    <ligand>
        <name>Zn(2+)</name>
        <dbReference type="ChEBI" id="CHEBI:29105"/>
        <note>catalytic</note>
    </ligand>
</feature>
<evidence type="ECO:0000256" key="7">
    <source>
        <dbReference type="ARBA" id="ARBA00023180"/>
    </source>
</evidence>
<dbReference type="Pfam" id="PF17771">
    <property type="entry name" value="ADAMTS_CR_2"/>
    <property type="match status" value="4"/>
</dbReference>
<keyword evidence="7" id="KW-0325">Glycoprotein</keyword>
<keyword evidence="2 8" id="KW-0479">Metal-binding</keyword>
<evidence type="ECO:0000256" key="6">
    <source>
        <dbReference type="ARBA" id="ARBA00023157"/>
    </source>
</evidence>
<dbReference type="PROSITE" id="PS50215">
    <property type="entry name" value="ADAM_MEPRO"/>
    <property type="match status" value="3"/>
</dbReference>
<feature type="binding site" evidence="8">
    <location>
        <position position="978"/>
    </location>
    <ligand>
        <name>Zn(2+)</name>
        <dbReference type="ChEBI" id="CHEBI:29105"/>
        <note>catalytic</note>
    </ligand>
</feature>
<dbReference type="InterPro" id="IPR001590">
    <property type="entry name" value="Peptidase_M12B"/>
</dbReference>
<accession>A0AAV7IN81</accession>
<dbReference type="Pfam" id="PF01421">
    <property type="entry name" value="Reprolysin"/>
    <property type="match status" value="3"/>
</dbReference>
<feature type="chain" id="PRO_5043888324" description="Peptidase M12B domain-containing protein" evidence="9">
    <location>
        <begin position="17"/>
        <end position="1598"/>
    </location>
</feature>
<dbReference type="Gene3D" id="3.40.1620.60">
    <property type="match status" value="4"/>
</dbReference>
<dbReference type="Gene3D" id="3.40.390.10">
    <property type="entry name" value="Collagenase (Catalytic Domain)"/>
    <property type="match status" value="3"/>
</dbReference>
<keyword evidence="3" id="KW-0378">Hydrolase</keyword>
<feature type="signal peptide" evidence="9">
    <location>
        <begin position="1"/>
        <end position="16"/>
    </location>
</feature>
<dbReference type="GO" id="GO:0006509">
    <property type="term" value="P:membrane protein ectodomain proteolysis"/>
    <property type="evidence" value="ECO:0007669"/>
    <property type="project" value="TreeGrafter"/>
</dbReference>
<comment type="caution">
    <text evidence="11">The sequence shown here is derived from an EMBL/GenBank/DDBJ whole genome shotgun (WGS) entry which is preliminary data.</text>
</comment>
<evidence type="ECO:0000256" key="1">
    <source>
        <dbReference type="ARBA" id="ARBA00022670"/>
    </source>
</evidence>
<keyword evidence="12" id="KW-1185">Reference proteome</keyword>
<evidence type="ECO:0000259" key="10">
    <source>
        <dbReference type="PROSITE" id="PS50215"/>
    </source>
</evidence>
<dbReference type="EMBL" id="JAHXZJ010000002">
    <property type="protein sequence ID" value="KAH0564542.1"/>
    <property type="molecule type" value="Genomic_DNA"/>
</dbReference>
<feature type="active site" evidence="8">
    <location>
        <position position="385"/>
    </location>
</feature>
<keyword evidence="5" id="KW-0482">Metalloprotease</keyword>
<evidence type="ECO:0000256" key="8">
    <source>
        <dbReference type="PROSITE-ProRule" id="PRU00276"/>
    </source>
</evidence>
<feature type="binding site" evidence="8">
    <location>
        <position position="968"/>
    </location>
    <ligand>
        <name>Zn(2+)</name>
        <dbReference type="ChEBI" id="CHEBI:29105"/>
        <note>catalytic</note>
    </ligand>
</feature>
<keyword evidence="1" id="KW-0645">Protease</keyword>
<keyword evidence="9" id="KW-0732">Signal</keyword>
<feature type="active site" evidence="8">
    <location>
        <position position="969"/>
    </location>
</feature>
<feature type="binding site" evidence="8">
    <location>
        <position position="972"/>
    </location>
    <ligand>
        <name>Zn(2+)</name>
        <dbReference type="ChEBI" id="CHEBI:29105"/>
        <note>catalytic</note>
    </ligand>
</feature>
<evidence type="ECO:0000256" key="4">
    <source>
        <dbReference type="ARBA" id="ARBA00022833"/>
    </source>
</evidence>
<gene>
    <name evidence="11" type="ORF">KQX54_012696</name>
</gene>
<dbReference type="GO" id="GO:0046872">
    <property type="term" value="F:metal ion binding"/>
    <property type="evidence" value="ECO:0007669"/>
    <property type="project" value="UniProtKB-KW"/>
</dbReference>
<dbReference type="GO" id="GO:0004222">
    <property type="term" value="F:metalloendopeptidase activity"/>
    <property type="evidence" value="ECO:0007669"/>
    <property type="project" value="InterPro"/>
</dbReference>
<keyword evidence="4 8" id="KW-0862">Zinc</keyword>
<feature type="domain" description="Peptidase M12B" evidence="10">
    <location>
        <begin position="1299"/>
        <end position="1520"/>
    </location>
</feature>
<protein>
    <recommendedName>
        <fullName evidence="10">Peptidase M12B domain-containing protein</fullName>
    </recommendedName>
</protein>
<dbReference type="SUPFAM" id="SSF55486">
    <property type="entry name" value="Metalloproteases ('zincins'), catalytic domain"/>
    <property type="match status" value="3"/>
</dbReference>
<feature type="disulfide bond" evidence="8">
    <location>
        <begin position="1475"/>
        <end position="1499"/>
    </location>
</feature>
<evidence type="ECO:0000256" key="3">
    <source>
        <dbReference type="ARBA" id="ARBA00022801"/>
    </source>
</evidence>
<dbReference type="InterPro" id="IPR041645">
    <property type="entry name" value="ADAMTS_CR_2"/>
</dbReference>
<name>A0AAV7IN81_COTGL</name>
<dbReference type="PANTHER" id="PTHR11905">
    <property type="entry name" value="ADAM A DISINTEGRIN AND METALLOPROTEASE DOMAIN"/>
    <property type="match status" value="1"/>
</dbReference>
<evidence type="ECO:0000256" key="9">
    <source>
        <dbReference type="SAM" id="SignalP"/>
    </source>
</evidence>
<dbReference type="Proteomes" id="UP000826195">
    <property type="component" value="Unassembled WGS sequence"/>
</dbReference>
<feature type="binding site" evidence="8">
    <location>
        <position position="1469"/>
    </location>
    <ligand>
        <name>Zn(2+)</name>
        <dbReference type="ChEBI" id="CHEBI:29105"/>
        <note>catalytic</note>
    </ligand>
</feature>
<evidence type="ECO:0000313" key="11">
    <source>
        <dbReference type="EMBL" id="KAH0564542.1"/>
    </source>
</evidence>
<feature type="domain" description="Peptidase M12B" evidence="10">
    <location>
        <begin position="224"/>
        <end position="446"/>
    </location>
</feature>
<feature type="active site" evidence="8">
    <location>
        <position position="1460"/>
    </location>
</feature>
<feature type="binding site" evidence="8">
    <location>
        <position position="1463"/>
    </location>
    <ligand>
        <name>Zn(2+)</name>
        <dbReference type="ChEBI" id="CHEBI:29105"/>
        <note>catalytic</note>
    </ligand>
</feature>